<proteinExistence type="predicted"/>
<dbReference type="Proteomes" id="UP000327157">
    <property type="component" value="Chromosome 10"/>
</dbReference>
<reference evidence="2 3" key="3">
    <citation type="submission" date="2019-11" db="EMBL/GenBank/DDBJ databases">
        <title>A de novo genome assembly of a pear dwarfing rootstock.</title>
        <authorList>
            <person name="Wang F."/>
            <person name="Wang J."/>
            <person name="Li S."/>
            <person name="Zhang Y."/>
            <person name="Fang M."/>
            <person name="Ma L."/>
            <person name="Zhao Y."/>
            <person name="Jiang S."/>
        </authorList>
    </citation>
    <scope>NUCLEOTIDE SEQUENCE [LARGE SCALE GENOMIC DNA]</scope>
    <source>
        <strain evidence="2">S2</strain>
        <tissue evidence="2">Leaf</tissue>
    </source>
</reference>
<dbReference type="PANTHER" id="PTHR32161">
    <property type="entry name" value="DPP6 N-TERMINAL DOMAIN-LIKE PROTEIN"/>
    <property type="match status" value="1"/>
</dbReference>
<gene>
    <name evidence="2" type="ORF">D8674_003666</name>
</gene>
<evidence type="ECO:0000256" key="1">
    <source>
        <dbReference type="SAM" id="MobiDB-lite"/>
    </source>
</evidence>
<feature type="compositionally biased region" description="Low complexity" evidence="1">
    <location>
        <begin position="1"/>
        <end position="10"/>
    </location>
</feature>
<feature type="region of interest" description="Disordered" evidence="1">
    <location>
        <begin position="1"/>
        <end position="21"/>
    </location>
</feature>
<evidence type="ECO:0000313" key="2">
    <source>
        <dbReference type="EMBL" id="KAB2602661.1"/>
    </source>
</evidence>
<dbReference type="AlphaFoldDB" id="A0A5N5FLX8"/>
<reference evidence="2 3" key="1">
    <citation type="submission" date="2019-09" db="EMBL/GenBank/DDBJ databases">
        <authorList>
            <person name="Ou C."/>
        </authorList>
    </citation>
    <scope>NUCLEOTIDE SEQUENCE [LARGE SCALE GENOMIC DNA]</scope>
    <source>
        <strain evidence="2">S2</strain>
        <tissue evidence="2">Leaf</tissue>
    </source>
</reference>
<dbReference type="EMBL" id="SMOL01000695">
    <property type="protein sequence ID" value="KAB2602661.1"/>
    <property type="molecule type" value="Genomic_DNA"/>
</dbReference>
<name>A0A5N5FLX8_9ROSA</name>
<organism evidence="2 3">
    <name type="scientific">Pyrus ussuriensis x Pyrus communis</name>
    <dbReference type="NCBI Taxonomy" id="2448454"/>
    <lineage>
        <taxon>Eukaryota</taxon>
        <taxon>Viridiplantae</taxon>
        <taxon>Streptophyta</taxon>
        <taxon>Embryophyta</taxon>
        <taxon>Tracheophyta</taxon>
        <taxon>Spermatophyta</taxon>
        <taxon>Magnoliopsida</taxon>
        <taxon>eudicotyledons</taxon>
        <taxon>Gunneridae</taxon>
        <taxon>Pentapetalae</taxon>
        <taxon>rosids</taxon>
        <taxon>fabids</taxon>
        <taxon>Rosales</taxon>
        <taxon>Rosaceae</taxon>
        <taxon>Amygdaloideae</taxon>
        <taxon>Maleae</taxon>
        <taxon>Pyrus</taxon>
    </lineage>
</organism>
<keyword evidence="3" id="KW-1185">Reference proteome</keyword>
<dbReference type="PANTHER" id="PTHR32161:SF9">
    <property type="entry name" value="TOLB PROTEIN-LIKE PROTEIN"/>
    <property type="match status" value="1"/>
</dbReference>
<protein>
    <submittedName>
        <fullName evidence="2">Uncharacterized protein</fullName>
    </submittedName>
</protein>
<sequence length="130" mass="14368">MTEPSSSSPANTPPSPPWLHSSIPSTLAPKMNIDPKGTVVFSTVGRPHYGFDIFALRILLHPFSTNIGPERRISNGCSINFNAQFADNNHEPHSLVFISEPTGFPAIYLTRLRLPHPQLLHSKPGSFFHD</sequence>
<accession>A0A5N5FLX8</accession>
<reference evidence="3" key="2">
    <citation type="submission" date="2019-10" db="EMBL/GenBank/DDBJ databases">
        <title>A de novo genome assembly of a pear dwarfing rootstock.</title>
        <authorList>
            <person name="Wang F."/>
            <person name="Wang J."/>
            <person name="Li S."/>
            <person name="Zhang Y."/>
            <person name="Fang M."/>
            <person name="Ma L."/>
            <person name="Zhao Y."/>
            <person name="Jiang S."/>
        </authorList>
    </citation>
    <scope>NUCLEOTIDE SEQUENCE [LARGE SCALE GENOMIC DNA]</scope>
</reference>
<comment type="caution">
    <text evidence="2">The sequence shown here is derived from an EMBL/GenBank/DDBJ whole genome shotgun (WGS) entry which is preliminary data.</text>
</comment>
<evidence type="ECO:0000313" key="3">
    <source>
        <dbReference type="Proteomes" id="UP000327157"/>
    </source>
</evidence>
<dbReference type="OrthoDB" id="1723483at2759"/>